<feature type="compositionally biased region" description="Polar residues" evidence="9">
    <location>
        <begin position="55"/>
        <end position="70"/>
    </location>
</feature>
<dbReference type="Gene3D" id="1.10.8.10">
    <property type="entry name" value="DNA helicase RuvA subunit, C-terminal domain"/>
    <property type="match status" value="2"/>
</dbReference>
<dbReference type="FunFam" id="1.10.8.10:FF:000085">
    <property type="entry name" value="protein NBR1 homolog"/>
    <property type="match status" value="1"/>
</dbReference>
<sequence length="158" mass="17577">MNAQPADGSFPRPQITTSLSEPIEPMFDEQPKSQELNFPIDDALLVGHGVLASAPPQTNAPASSEGVNTENDVEKTLLNELEEMGFKQVDLNKEILRRNEYDLEQSVDDLCGVAEWDPILEELEEMGFCDKEMNKKLLKKNNGSIKGVVMDILTGERD</sequence>
<dbReference type="PROSITE" id="PS50030">
    <property type="entry name" value="UBA"/>
    <property type="match status" value="1"/>
</dbReference>
<keyword evidence="6" id="KW-0862">Zinc</keyword>
<dbReference type="CDD" id="cd14319">
    <property type="entry name" value="UBA_NBR1"/>
    <property type="match status" value="2"/>
</dbReference>
<evidence type="ECO:0000256" key="4">
    <source>
        <dbReference type="ARBA" id="ARBA00022723"/>
    </source>
</evidence>
<evidence type="ECO:0000256" key="1">
    <source>
        <dbReference type="ARBA" id="ARBA00004116"/>
    </source>
</evidence>
<dbReference type="EMBL" id="JAPFFJ010000010">
    <property type="protein sequence ID" value="KAJ6418203.1"/>
    <property type="molecule type" value="Genomic_DNA"/>
</dbReference>
<dbReference type="GO" id="GO:0006914">
    <property type="term" value="P:autophagy"/>
    <property type="evidence" value="ECO:0007669"/>
    <property type="project" value="UniProtKB-KW"/>
</dbReference>
<feature type="domain" description="UBA" evidence="10">
    <location>
        <begin position="106"/>
        <end position="155"/>
    </location>
</feature>
<organism evidence="11 12">
    <name type="scientific">Salix udensis</name>
    <dbReference type="NCBI Taxonomy" id="889485"/>
    <lineage>
        <taxon>Eukaryota</taxon>
        <taxon>Viridiplantae</taxon>
        <taxon>Streptophyta</taxon>
        <taxon>Embryophyta</taxon>
        <taxon>Tracheophyta</taxon>
        <taxon>Spermatophyta</taxon>
        <taxon>Magnoliopsida</taxon>
        <taxon>eudicotyledons</taxon>
        <taxon>Gunneridae</taxon>
        <taxon>Pentapetalae</taxon>
        <taxon>rosids</taxon>
        <taxon>fabids</taxon>
        <taxon>Malpighiales</taxon>
        <taxon>Salicaceae</taxon>
        <taxon>Saliceae</taxon>
        <taxon>Salix</taxon>
    </lineage>
</organism>
<keyword evidence="2" id="KW-0813">Transport</keyword>
<dbReference type="Proteomes" id="UP001162972">
    <property type="component" value="Chromosome 12"/>
</dbReference>
<dbReference type="InterPro" id="IPR009060">
    <property type="entry name" value="UBA-like_sf"/>
</dbReference>
<accession>A0AAD6K7S1</accession>
<keyword evidence="3" id="KW-0926">Vacuole</keyword>
<feature type="region of interest" description="Disordered" evidence="9">
    <location>
        <begin position="49"/>
        <end position="70"/>
    </location>
</feature>
<dbReference type="Pfam" id="PF24932">
    <property type="entry name" value="UBA_NBR1_C"/>
    <property type="match status" value="2"/>
</dbReference>
<dbReference type="GO" id="GO:0005773">
    <property type="term" value="C:vacuole"/>
    <property type="evidence" value="ECO:0007669"/>
    <property type="project" value="UniProtKB-SubCell"/>
</dbReference>
<evidence type="ECO:0000256" key="6">
    <source>
        <dbReference type="ARBA" id="ARBA00022833"/>
    </source>
</evidence>
<dbReference type="SUPFAM" id="SSF46934">
    <property type="entry name" value="UBA-like"/>
    <property type="match status" value="2"/>
</dbReference>
<keyword evidence="12" id="KW-1185">Reference proteome</keyword>
<evidence type="ECO:0000256" key="9">
    <source>
        <dbReference type="SAM" id="MobiDB-lite"/>
    </source>
</evidence>
<keyword evidence="4" id="KW-0479">Metal-binding</keyword>
<dbReference type="InterPro" id="IPR015940">
    <property type="entry name" value="UBA"/>
</dbReference>
<dbReference type="PANTHER" id="PTHR20930">
    <property type="entry name" value="OVARIAN CARCINOMA ANTIGEN CA125-RELATED"/>
    <property type="match status" value="1"/>
</dbReference>
<keyword evidence="7" id="KW-0653">Protein transport</keyword>
<protein>
    <recommendedName>
        <fullName evidence="10">UBA domain-containing protein</fullName>
    </recommendedName>
</protein>
<evidence type="ECO:0000256" key="2">
    <source>
        <dbReference type="ARBA" id="ARBA00022448"/>
    </source>
</evidence>
<proteinExistence type="predicted"/>
<comment type="subcellular location">
    <subcellularLocation>
        <location evidence="1">Vacuole</location>
    </subcellularLocation>
</comment>
<keyword evidence="8" id="KW-0072">Autophagy</keyword>
<dbReference type="InterPro" id="IPR056893">
    <property type="entry name" value="UBA_Nbr1_C"/>
</dbReference>
<dbReference type="PANTHER" id="PTHR20930:SF0">
    <property type="entry name" value="PROTEIN ILRUN"/>
    <property type="match status" value="1"/>
</dbReference>
<feature type="region of interest" description="Disordered" evidence="9">
    <location>
        <begin position="1"/>
        <end position="26"/>
    </location>
</feature>
<comment type="caution">
    <text evidence="11">The sequence shown here is derived from an EMBL/GenBank/DDBJ whole genome shotgun (WGS) entry which is preliminary data.</text>
</comment>
<evidence type="ECO:0000256" key="5">
    <source>
        <dbReference type="ARBA" id="ARBA00022771"/>
    </source>
</evidence>
<evidence type="ECO:0000256" key="3">
    <source>
        <dbReference type="ARBA" id="ARBA00022554"/>
    </source>
</evidence>
<dbReference type="GO" id="GO:0008270">
    <property type="term" value="F:zinc ion binding"/>
    <property type="evidence" value="ECO:0007669"/>
    <property type="project" value="UniProtKB-KW"/>
</dbReference>
<dbReference type="GO" id="GO:0015031">
    <property type="term" value="P:protein transport"/>
    <property type="evidence" value="ECO:0007669"/>
    <property type="project" value="UniProtKB-KW"/>
</dbReference>
<reference evidence="11 12" key="1">
    <citation type="journal article" date="2023" name="Int. J. Mol. Sci.">
        <title>De Novo Assembly and Annotation of 11 Diverse Shrub Willow (Salix) Genomes Reveals Novel Gene Organization in Sex-Linked Regions.</title>
        <authorList>
            <person name="Hyden B."/>
            <person name="Feng K."/>
            <person name="Yates T.B."/>
            <person name="Jawdy S."/>
            <person name="Cereghino C."/>
            <person name="Smart L.B."/>
            <person name="Muchero W."/>
        </authorList>
    </citation>
    <scope>NUCLEOTIDE SEQUENCE [LARGE SCALE GENOMIC DNA]</scope>
    <source>
        <tissue evidence="11">Shoot tip</tissue>
    </source>
</reference>
<keyword evidence="5" id="KW-0863">Zinc-finger</keyword>
<gene>
    <name evidence="11" type="ORF">OIU84_001571</name>
</gene>
<evidence type="ECO:0000259" key="10">
    <source>
        <dbReference type="PROSITE" id="PS50030"/>
    </source>
</evidence>
<evidence type="ECO:0000313" key="11">
    <source>
        <dbReference type="EMBL" id="KAJ6418203.1"/>
    </source>
</evidence>
<evidence type="ECO:0000313" key="12">
    <source>
        <dbReference type="Proteomes" id="UP001162972"/>
    </source>
</evidence>
<name>A0AAD6K7S1_9ROSI</name>
<dbReference type="AlphaFoldDB" id="A0AAD6K7S1"/>
<evidence type="ECO:0000256" key="7">
    <source>
        <dbReference type="ARBA" id="ARBA00022927"/>
    </source>
</evidence>
<evidence type="ECO:0000256" key="8">
    <source>
        <dbReference type="ARBA" id="ARBA00023006"/>
    </source>
</evidence>